<evidence type="ECO:0000313" key="3">
    <source>
        <dbReference type="Proteomes" id="UP000831785"/>
    </source>
</evidence>
<sequence>MAIEDEIKRLGGLKPIEDQFYPLNKQEVELLEKEANGVLPPDYNQFLTTYGECIFLNSVSFKPMKQEPEYVHDEKLGIPNGSFSGSSLTMFYGKRTKKSTLTIIDTLKRYRERMPEGFVPFADDGLGNQLCISVGPDNYQKVYWWDHEMEWDEEDYEDETGTPMPVSAKYQNVYLLANNFTDFFEKLNSTPPA</sequence>
<dbReference type="Gene3D" id="3.40.1580.10">
    <property type="entry name" value="SMI1/KNR4-like"/>
    <property type="match status" value="1"/>
</dbReference>
<name>A0ABY4FHF7_9BACT</name>
<dbReference type="InterPro" id="IPR018958">
    <property type="entry name" value="Knr4/Smi1-like_dom"/>
</dbReference>
<dbReference type="SMART" id="SM00860">
    <property type="entry name" value="SMI1_KNR4"/>
    <property type="match status" value="1"/>
</dbReference>
<keyword evidence="3" id="KW-1185">Reference proteome</keyword>
<gene>
    <name evidence="2" type="ORF">MUN80_12555</name>
</gene>
<organism evidence="2 3">
    <name type="scientific">Hymenobacter cellulosivorans</name>
    <dbReference type="NCBI Taxonomy" id="2932249"/>
    <lineage>
        <taxon>Bacteria</taxon>
        <taxon>Pseudomonadati</taxon>
        <taxon>Bacteroidota</taxon>
        <taxon>Cytophagia</taxon>
        <taxon>Cytophagales</taxon>
        <taxon>Hymenobacteraceae</taxon>
        <taxon>Hymenobacter</taxon>
    </lineage>
</organism>
<reference evidence="2 3" key="1">
    <citation type="submission" date="2022-04" db="EMBL/GenBank/DDBJ databases">
        <title>Hymenobacter sp. isolated from the air.</title>
        <authorList>
            <person name="Won M."/>
            <person name="Lee C.-M."/>
            <person name="Woen H.-Y."/>
            <person name="Kwon S.-W."/>
        </authorList>
    </citation>
    <scope>NUCLEOTIDE SEQUENCE [LARGE SCALE GENOMIC DNA]</scope>
    <source>
        <strain evidence="3">5116 S-27</strain>
    </source>
</reference>
<evidence type="ECO:0000259" key="1">
    <source>
        <dbReference type="SMART" id="SM00860"/>
    </source>
</evidence>
<accession>A0ABY4FHF7</accession>
<proteinExistence type="predicted"/>
<dbReference type="EMBL" id="CP095049">
    <property type="protein sequence ID" value="UOQ55561.1"/>
    <property type="molecule type" value="Genomic_DNA"/>
</dbReference>
<dbReference type="Proteomes" id="UP000831785">
    <property type="component" value="Chromosome"/>
</dbReference>
<dbReference type="Pfam" id="PF09346">
    <property type="entry name" value="SMI1_KNR4"/>
    <property type="match status" value="1"/>
</dbReference>
<feature type="domain" description="Knr4/Smi1-like" evidence="1">
    <location>
        <begin position="22"/>
        <end position="186"/>
    </location>
</feature>
<dbReference type="SUPFAM" id="SSF160631">
    <property type="entry name" value="SMI1/KNR4-like"/>
    <property type="match status" value="1"/>
</dbReference>
<dbReference type="InterPro" id="IPR037883">
    <property type="entry name" value="Knr4/Smi1-like_sf"/>
</dbReference>
<dbReference type="RefSeq" id="WP_244724646.1">
    <property type="nucleotide sequence ID" value="NZ_CP095049.1"/>
</dbReference>
<evidence type="ECO:0000313" key="2">
    <source>
        <dbReference type="EMBL" id="UOQ55561.1"/>
    </source>
</evidence>
<protein>
    <submittedName>
        <fullName evidence="2">SMI1/KNR4 family protein</fullName>
    </submittedName>
</protein>